<evidence type="ECO:0000259" key="5">
    <source>
        <dbReference type="Pfam" id="PF00135"/>
    </source>
</evidence>
<name>A0A0N5C7P0_STREA</name>
<dbReference type="SUPFAM" id="SSF53474">
    <property type="entry name" value="alpha/beta-Hydrolases"/>
    <property type="match status" value="1"/>
</dbReference>
<feature type="chain" id="PRO_5005895540" evidence="4">
    <location>
        <begin position="19"/>
        <end position="91"/>
    </location>
</feature>
<protein>
    <submittedName>
        <fullName evidence="7">COesterase domain-containing protein</fullName>
    </submittedName>
</protein>
<dbReference type="Pfam" id="PF00135">
    <property type="entry name" value="COesterase"/>
    <property type="match status" value="1"/>
</dbReference>
<accession>A0A0N5C7P0</accession>
<keyword evidence="3" id="KW-0378">Hydrolase</keyword>
<dbReference type="GO" id="GO:0006581">
    <property type="term" value="P:acetylcholine catabolic process"/>
    <property type="evidence" value="ECO:0007669"/>
    <property type="project" value="TreeGrafter"/>
</dbReference>
<sequence length="91" mass="10480">MIVVLLHIILILIQLCESESIIKTQHGDIQGIEKTFPEGVVTEYLGVPFARINSKRKRFMPSSELRKPEWKGVFHAKTKAVSCYQHLIKFD</sequence>
<comment type="similarity">
    <text evidence="1">Belongs to the type-B carboxylesterase/lipase family.</text>
</comment>
<evidence type="ECO:0000313" key="6">
    <source>
        <dbReference type="Proteomes" id="UP000046392"/>
    </source>
</evidence>
<dbReference type="Gene3D" id="3.40.50.1820">
    <property type="entry name" value="alpha/beta hydrolase"/>
    <property type="match status" value="1"/>
</dbReference>
<organism evidence="6 7">
    <name type="scientific">Strongyloides papillosus</name>
    <name type="common">Intestinal threadworm</name>
    <dbReference type="NCBI Taxonomy" id="174720"/>
    <lineage>
        <taxon>Eukaryota</taxon>
        <taxon>Metazoa</taxon>
        <taxon>Ecdysozoa</taxon>
        <taxon>Nematoda</taxon>
        <taxon>Chromadorea</taxon>
        <taxon>Rhabditida</taxon>
        <taxon>Tylenchina</taxon>
        <taxon>Panagrolaimomorpha</taxon>
        <taxon>Strongyloidoidea</taxon>
        <taxon>Strongyloididae</taxon>
        <taxon>Strongyloides</taxon>
    </lineage>
</organism>
<keyword evidence="6" id="KW-1185">Reference proteome</keyword>
<feature type="domain" description="Carboxylesterase type B" evidence="5">
    <location>
        <begin position="19"/>
        <end position="87"/>
    </location>
</feature>
<dbReference type="InterPro" id="IPR050654">
    <property type="entry name" value="AChE-related_enzymes"/>
</dbReference>
<evidence type="ECO:0000313" key="7">
    <source>
        <dbReference type="WBParaSite" id="SPAL_0001395100.1"/>
    </source>
</evidence>
<keyword evidence="4" id="KW-0732">Signal</keyword>
<dbReference type="PANTHER" id="PTHR43918">
    <property type="entry name" value="ACETYLCHOLINESTERASE"/>
    <property type="match status" value="1"/>
</dbReference>
<dbReference type="InterPro" id="IPR029058">
    <property type="entry name" value="AB_hydrolase_fold"/>
</dbReference>
<reference evidence="7" key="1">
    <citation type="submission" date="2017-02" db="UniProtKB">
        <authorList>
            <consortium name="WormBaseParasite"/>
        </authorList>
    </citation>
    <scope>IDENTIFICATION</scope>
</reference>
<dbReference type="PANTHER" id="PTHR43918:SF4">
    <property type="entry name" value="CARBOXYLIC ESTER HYDROLASE"/>
    <property type="match status" value="1"/>
</dbReference>
<feature type="signal peptide" evidence="4">
    <location>
        <begin position="1"/>
        <end position="18"/>
    </location>
</feature>
<dbReference type="Proteomes" id="UP000046392">
    <property type="component" value="Unplaced"/>
</dbReference>
<dbReference type="GO" id="GO:0019695">
    <property type="term" value="P:choline metabolic process"/>
    <property type="evidence" value="ECO:0007669"/>
    <property type="project" value="TreeGrafter"/>
</dbReference>
<evidence type="ECO:0000256" key="4">
    <source>
        <dbReference type="SAM" id="SignalP"/>
    </source>
</evidence>
<dbReference type="GO" id="GO:0005615">
    <property type="term" value="C:extracellular space"/>
    <property type="evidence" value="ECO:0007669"/>
    <property type="project" value="TreeGrafter"/>
</dbReference>
<dbReference type="GO" id="GO:0003990">
    <property type="term" value="F:acetylcholinesterase activity"/>
    <property type="evidence" value="ECO:0007669"/>
    <property type="project" value="TreeGrafter"/>
</dbReference>
<dbReference type="WBParaSite" id="SPAL_0001395100.1">
    <property type="protein sequence ID" value="SPAL_0001395100.1"/>
    <property type="gene ID" value="SPAL_0001395100"/>
</dbReference>
<evidence type="ECO:0000256" key="1">
    <source>
        <dbReference type="ARBA" id="ARBA00005964"/>
    </source>
</evidence>
<dbReference type="AlphaFoldDB" id="A0A0N5C7P0"/>
<dbReference type="GO" id="GO:0005886">
    <property type="term" value="C:plasma membrane"/>
    <property type="evidence" value="ECO:0007669"/>
    <property type="project" value="TreeGrafter"/>
</dbReference>
<evidence type="ECO:0000256" key="2">
    <source>
        <dbReference type="ARBA" id="ARBA00022487"/>
    </source>
</evidence>
<dbReference type="InterPro" id="IPR002018">
    <property type="entry name" value="CarbesteraseB"/>
</dbReference>
<proteinExistence type="inferred from homology"/>
<keyword evidence="2" id="KW-0719">Serine esterase</keyword>
<evidence type="ECO:0000256" key="3">
    <source>
        <dbReference type="ARBA" id="ARBA00022801"/>
    </source>
</evidence>